<keyword evidence="3" id="KW-1185">Reference proteome</keyword>
<evidence type="ECO:0000313" key="2">
    <source>
        <dbReference type="EMBL" id="KAK4025399.1"/>
    </source>
</evidence>
<organism evidence="2 3">
    <name type="scientific">Daphnia magna</name>
    <dbReference type="NCBI Taxonomy" id="35525"/>
    <lineage>
        <taxon>Eukaryota</taxon>
        <taxon>Metazoa</taxon>
        <taxon>Ecdysozoa</taxon>
        <taxon>Arthropoda</taxon>
        <taxon>Crustacea</taxon>
        <taxon>Branchiopoda</taxon>
        <taxon>Diplostraca</taxon>
        <taxon>Cladocera</taxon>
        <taxon>Anomopoda</taxon>
        <taxon>Daphniidae</taxon>
        <taxon>Daphnia</taxon>
    </lineage>
</organism>
<name>A0ABR0AJV1_9CRUS</name>
<reference evidence="2 3" key="1">
    <citation type="journal article" date="2023" name="Nucleic Acids Res.">
        <title>The hologenome of Daphnia magna reveals possible DNA methylation and microbiome-mediated evolution of the host genome.</title>
        <authorList>
            <person name="Chaturvedi A."/>
            <person name="Li X."/>
            <person name="Dhandapani V."/>
            <person name="Marshall H."/>
            <person name="Kissane S."/>
            <person name="Cuenca-Cambronero M."/>
            <person name="Asole G."/>
            <person name="Calvet F."/>
            <person name="Ruiz-Romero M."/>
            <person name="Marangio P."/>
            <person name="Guigo R."/>
            <person name="Rago D."/>
            <person name="Mirbahai L."/>
            <person name="Eastwood N."/>
            <person name="Colbourne J.K."/>
            <person name="Zhou J."/>
            <person name="Mallon E."/>
            <person name="Orsini L."/>
        </authorList>
    </citation>
    <scope>NUCLEOTIDE SEQUENCE [LARGE SCALE GENOMIC DNA]</scope>
    <source>
        <strain evidence="2">LRV0_1</strain>
    </source>
</reference>
<evidence type="ECO:0000313" key="3">
    <source>
        <dbReference type="Proteomes" id="UP001234178"/>
    </source>
</evidence>
<feature type="region of interest" description="Disordered" evidence="1">
    <location>
        <begin position="100"/>
        <end position="124"/>
    </location>
</feature>
<proteinExistence type="predicted"/>
<dbReference type="Proteomes" id="UP001234178">
    <property type="component" value="Unassembled WGS sequence"/>
</dbReference>
<evidence type="ECO:0000256" key="1">
    <source>
        <dbReference type="SAM" id="MobiDB-lite"/>
    </source>
</evidence>
<protein>
    <submittedName>
        <fullName evidence="2">Uncharacterized protein</fullName>
    </submittedName>
</protein>
<accession>A0ABR0AJV1</accession>
<dbReference type="EMBL" id="JAOYFB010000038">
    <property type="protein sequence ID" value="KAK4025399.1"/>
    <property type="molecule type" value="Genomic_DNA"/>
</dbReference>
<comment type="caution">
    <text evidence="2">The sequence shown here is derived from an EMBL/GenBank/DDBJ whole genome shotgun (WGS) entry which is preliminary data.</text>
</comment>
<sequence>MQHQAAYTLKIRKEIIVVIAAVLTHTEIGFHTSGTSGQIFGLHLLLHLIERSTTTWAESFANNGRLPSPPSEEVGVRKLQVIGGVNGRWKSALPRNCSTSSPATLIKSDENGPEDCGGWGFHQE</sequence>
<feature type="compositionally biased region" description="Gly residues" evidence="1">
    <location>
        <begin position="115"/>
        <end position="124"/>
    </location>
</feature>
<gene>
    <name evidence="2" type="ORF">OUZ56_014472</name>
</gene>